<dbReference type="FunFam" id="3.50.80.10:FF:000001">
    <property type="entry name" value="D-aminoacyl-tRNA deacylase"/>
    <property type="match status" value="1"/>
</dbReference>
<keyword evidence="2" id="KW-0963">Cytoplasm</keyword>
<dbReference type="PANTHER" id="PTHR10472">
    <property type="entry name" value="D-TYROSYL-TRNA TYR DEACYLASE"/>
    <property type="match status" value="1"/>
</dbReference>
<gene>
    <name evidence="2" type="primary">dtd</name>
    <name evidence="3" type="ORF">A3E46_01815</name>
</gene>
<dbReference type="AlphaFoldDB" id="A0A1F8B1D1"/>
<dbReference type="EC" id="3.1.1.96" evidence="2"/>
<comment type="subunit">
    <text evidence="2">Homodimer.</text>
</comment>
<comment type="similarity">
    <text evidence="1 2">Belongs to the DTD family.</text>
</comment>
<proteinExistence type="inferred from homology"/>
<evidence type="ECO:0000313" key="3">
    <source>
        <dbReference type="EMBL" id="OGM57797.1"/>
    </source>
</evidence>
<dbReference type="PANTHER" id="PTHR10472:SF5">
    <property type="entry name" value="D-AMINOACYL-TRNA DEACYLASE 1"/>
    <property type="match status" value="1"/>
</dbReference>
<dbReference type="GO" id="GO:0019478">
    <property type="term" value="P:D-amino acid catabolic process"/>
    <property type="evidence" value="ECO:0007669"/>
    <property type="project" value="UniProtKB-UniRule"/>
</dbReference>
<dbReference type="HAMAP" id="MF_00518">
    <property type="entry name" value="Deacylase_Dtd"/>
    <property type="match status" value="1"/>
</dbReference>
<comment type="caution">
    <text evidence="3">The sequence shown here is derived from an EMBL/GenBank/DDBJ whole genome shotgun (WGS) entry which is preliminary data.</text>
</comment>
<dbReference type="EMBL" id="MGGZ01000004">
    <property type="protein sequence ID" value="OGM57797.1"/>
    <property type="molecule type" value="Genomic_DNA"/>
</dbReference>
<keyword evidence="2" id="KW-0820">tRNA-binding</keyword>
<dbReference type="GO" id="GO:0106026">
    <property type="term" value="F:Gly-tRNA(Ala) deacylase activity"/>
    <property type="evidence" value="ECO:0007669"/>
    <property type="project" value="UniProtKB-UniRule"/>
</dbReference>
<evidence type="ECO:0000256" key="2">
    <source>
        <dbReference type="HAMAP-Rule" id="MF_00518"/>
    </source>
</evidence>
<organism evidence="3 4">
    <name type="scientific">Candidatus Woesebacteria bacterium RIFCSPHIGHO2_12_FULL_46_16</name>
    <dbReference type="NCBI Taxonomy" id="1802513"/>
    <lineage>
        <taxon>Bacteria</taxon>
        <taxon>Candidatus Woeseibacteriota</taxon>
    </lineage>
</organism>
<dbReference type="InterPro" id="IPR023509">
    <property type="entry name" value="DTD-like_sf"/>
</dbReference>
<comment type="subcellular location">
    <subcellularLocation>
        <location evidence="2">Cytoplasm</location>
    </subcellularLocation>
</comment>
<keyword evidence="2" id="KW-0694">RNA-binding</keyword>
<protein>
    <recommendedName>
        <fullName evidence="2">D-aminoacyl-tRNA deacylase</fullName>
        <shortName evidence="2">DTD</shortName>
        <ecNumber evidence="2">3.1.1.96</ecNumber>
    </recommendedName>
    <alternativeName>
        <fullName evidence="2">Gly-tRNA(Ala) deacylase</fullName>
        <ecNumber evidence="2">3.1.1.-</ecNumber>
    </alternativeName>
</protein>
<evidence type="ECO:0000313" key="4">
    <source>
        <dbReference type="Proteomes" id="UP000178313"/>
    </source>
</evidence>
<comment type="catalytic activity">
    <reaction evidence="2">
        <text>glycyl-tRNA(Ala) + H2O = tRNA(Ala) + glycine + H(+)</text>
        <dbReference type="Rhea" id="RHEA:53744"/>
        <dbReference type="Rhea" id="RHEA-COMP:9657"/>
        <dbReference type="Rhea" id="RHEA-COMP:13640"/>
        <dbReference type="ChEBI" id="CHEBI:15377"/>
        <dbReference type="ChEBI" id="CHEBI:15378"/>
        <dbReference type="ChEBI" id="CHEBI:57305"/>
        <dbReference type="ChEBI" id="CHEBI:78442"/>
        <dbReference type="ChEBI" id="CHEBI:78522"/>
    </reaction>
</comment>
<keyword evidence="2" id="KW-0378">Hydrolase</keyword>
<sequence>MRLVIQRVKKASVKVKNTERVVGKIDKGLFVLVGVKKGDTRKDAEILAQKLAKLRIMADPDEKMNLSLKDVDGKTLVVSQFTLIADTSGGNRPSFINAADPKEAKDIYEYFVTKLEEMGMRVETGSFGDYMEIETLLDGPVTIILES</sequence>
<comment type="domain">
    <text evidence="2">A Gly-cisPro motif from one monomer fits into the active site of the other monomer to allow specific chiral rejection of L-amino acids.</text>
</comment>
<comment type="function">
    <text evidence="2">An aminoacyl-tRNA editing enzyme that deacylates mischarged D-aminoacyl-tRNAs. Also deacylates mischarged glycyl-tRNA(Ala), protecting cells against glycine mischarging by AlaRS. Acts via tRNA-based rather than protein-based catalysis; rejects L-amino acids rather than detecting D-amino acids in the active site. By recycling D-aminoacyl-tRNA to D-amino acids and free tRNA molecules, this enzyme counteracts the toxicity associated with the formation of D-aminoacyl-tRNA entities in vivo and helps enforce protein L-homochirality.</text>
</comment>
<dbReference type="InterPro" id="IPR003732">
    <property type="entry name" value="Daa-tRNA_deacyls_DTD"/>
</dbReference>
<dbReference type="SUPFAM" id="SSF69500">
    <property type="entry name" value="DTD-like"/>
    <property type="match status" value="1"/>
</dbReference>
<dbReference type="GO" id="GO:0000049">
    <property type="term" value="F:tRNA binding"/>
    <property type="evidence" value="ECO:0007669"/>
    <property type="project" value="UniProtKB-UniRule"/>
</dbReference>
<dbReference type="Proteomes" id="UP000178313">
    <property type="component" value="Unassembled WGS sequence"/>
</dbReference>
<dbReference type="NCBIfam" id="TIGR00256">
    <property type="entry name" value="D-aminoacyl-tRNA deacylase"/>
    <property type="match status" value="1"/>
</dbReference>
<evidence type="ECO:0000256" key="1">
    <source>
        <dbReference type="ARBA" id="ARBA00009673"/>
    </source>
</evidence>
<dbReference type="GO" id="GO:0005737">
    <property type="term" value="C:cytoplasm"/>
    <property type="evidence" value="ECO:0007669"/>
    <property type="project" value="UniProtKB-SubCell"/>
</dbReference>
<dbReference type="Pfam" id="PF02580">
    <property type="entry name" value="Tyr_Deacylase"/>
    <property type="match status" value="1"/>
</dbReference>
<name>A0A1F8B1D1_9BACT</name>
<dbReference type="Gene3D" id="3.50.80.10">
    <property type="entry name" value="D-tyrosyl-tRNA(Tyr) deacylase"/>
    <property type="match status" value="1"/>
</dbReference>
<accession>A0A1F8B1D1</accession>
<comment type="catalytic activity">
    <reaction evidence="2">
        <text>a D-aminoacyl-tRNA + H2O = a tRNA + a D-alpha-amino acid + H(+)</text>
        <dbReference type="Rhea" id="RHEA:13953"/>
        <dbReference type="Rhea" id="RHEA-COMP:10123"/>
        <dbReference type="Rhea" id="RHEA-COMP:10124"/>
        <dbReference type="ChEBI" id="CHEBI:15377"/>
        <dbReference type="ChEBI" id="CHEBI:15378"/>
        <dbReference type="ChEBI" id="CHEBI:59871"/>
        <dbReference type="ChEBI" id="CHEBI:78442"/>
        <dbReference type="ChEBI" id="CHEBI:79333"/>
        <dbReference type="EC" id="3.1.1.96"/>
    </reaction>
</comment>
<reference evidence="3 4" key="1">
    <citation type="journal article" date="2016" name="Nat. Commun.">
        <title>Thousands of microbial genomes shed light on interconnected biogeochemical processes in an aquifer system.</title>
        <authorList>
            <person name="Anantharaman K."/>
            <person name="Brown C.T."/>
            <person name="Hug L.A."/>
            <person name="Sharon I."/>
            <person name="Castelle C.J."/>
            <person name="Probst A.J."/>
            <person name="Thomas B.C."/>
            <person name="Singh A."/>
            <person name="Wilkins M.J."/>
            <person name="Karaoz U."/>
            <person name="Brodie E.L."/>
            <person name="Williams K.H."/>
            <person name="Hubbard S.S."/>
            <person name="Banfield J.F."/>
        </authorList>
    </citation>
    <scope>NUCLEOTIDE SEQUENCE [LARGE SCALE GENOMIC DNA]</scope>
</reference>
<dbReference type="GO" id="GO:0043908">
    <property type="term" value="F:Ser(Gly)-tRNA(Ala) hydrolase activity"/>
    <property type="evidence" value="ECO:0007669"/>
    <property type="project" value="UniProtKB-UniRule"/>
</dbReference>
<feature type="short sequence motif" description="Gly-cisPro motif, important for rejection of L-amino acids" evidence="2">
    <location>
        <begin position="139"/>
        <end position="140"/>
    </location>
</feature>
<dbReference type="EC" id="3.1.1.-" evidence="2"/>
<dbReference type="GO" id="GO:0051500">
    <property type="term" value="F:D-tyrosyl-tRNA(Tyr) deacylase activity"/>
    <property type="evidence" value="ECO:0007669"/>
    <property type="project" value="TreeGrafter"/>
</dbReference>